<name>A0A9W6EVR7_9FLAO</name>
<feature type="region of interest" description="Disordered" evidence="1">
    <location>
        <begin position="209"/>
        <end position="237"/>
    </location>
</feature>
<dbReference type="EMBL" id="BRVP01000015">
    <property type="protein sequence ID" value="GLB53271.1"/>
    <property type="molecule type" value="Genomic_DNA"/>
</dbReference>
<evidence type="ECO:0000313" key="2">
    <source>
        <dbReference type="EMBL" id="GLB53271.1"/>
    </source>
</evidence>
<dbReference type="Proteomes" id="UP001143545">
    <property type="component" value="Unassembled WGS sequence"/>
</dbReference>
<evidence type="ECO:0000313" key="3">
    <source>
        <dbReference type="Proteomes" id="UP001143545"/>
    </source>
</evidence>
<evidence type="ECO:0000256" key="1">
    <source>
        <dbReference type="SAM" id="MobiDB-lite"/>
    </source>
</evidence>
<reference evidence="2" key="1">
    <citation type="submission" date="2022-07" db="EMBL/GenBank/DDBJ databases">
        <title>Taxonomy of Novel Oxalotrophic and Methylotrophic Bacteria.</title>
        <authorList>
            <person name="Sahin N."/>
            <person name="Tani A."/>
        </authorList>
    </citation>
    <scope>NUCLEOTIDE SEQUENCE</scope>
    <source>
        <strain evidence="2">AM327</strain>
    </source>
</reference>
<accession>A0A9W6EVR7</accession>
<dbReference type="RefSeq" id="WP_281755060.1">
    <property type="nucleotide sequence ID" value="NZ_BRVP01000015.1"/>
</dbReference>
<sequence>MDVESISNTEHLIEAAYTVRKEKGFDVKHNSAVVDFLSKNNLNFKNHEASKILYFDDFDFFVDTNIYNYVVDNQGTYESFTFPVKRFTSSFALENLVISINNNVTTIYLVRYDFDDAQMLQFKSGIEVLGDFHFEFIELNGFTEADLFNKVEFNEDTQCWEDVVTYHSNPYGTYVYEGYCPHEEGYCTVHTMVSQLYCHGGGSGNGGTGGTGDGGSGGSGGGSSGSDSGSDGDDLGDLGCKGCDDDPDFVITEPIIDDSISLSDCEQIKNTMSKSIANHSSRTADVNLLLNDLSNAVNAATGEMSYVLTPLTTAEDSFQANYTEGVAGEDEVIVQLNTINTAISILMHIHYNTETPAPGKKQLSVFSLNDIYTIYKFVMTGNIFSPNTFMSTLSTEHGTHYVLTINDGDSFKNSEYAQKYFAHWEDTNPDFLMSNKKAVYEFTYTYGISVDKPIAGVEEQFVKFLSNKELALTLYRSNSTFTEFTQLDYEDGNLIETPCE</sequence>
<comment type="caution">
    <text evidence="2">The sequence shown here is derived from an EMBL/GenBank/DDBJ whole genome shotgun (WGS) entry which is preliminary data.</text>
</comment>
<dbReference type="AlphaFoldDB" id="A0A9W6EVR7"/>
<feature type="compositionally biased region" description="Gly residues" evidence="1">
    <location>
        <begin position="209"/>
        <end position="224"/>
    </location>
</feature>
<keyword evidence="3" id="KW-1185">Reference proteome</keyword>
<gene>
    <name evidence="2" type="ORF">NBRC110019_23110</name>
</gene>
<protein>
    <submittedName>
        <fullName evidence="2">Uncharacterized protein</fullName>
    </submittedName>
</protein>
<organism evidence="2 3">
    <name type="scientific">Neptunitalea chrysea</name>
    <dbReference type="NCBI Taxonomy" id="1647581"/>
    <lineage>
        <taxon>Bacteria</taxon>
        <taxon>Pseudomonadati</taxon>
        <taxon>Bacteroidota</taxon>
        <taxon>Flavobacteriia</taxon>
        <taxon>Flavobacteriales</taxon>
        <taxon>Flavobacteriaceae</taxon>
        <taxon>Neptunitalea</taxon>
    </lineage>
</organism>
<proteinExistence type="predicted"/>